<dbReference type="KEGG" id="spue:AB5L97_07245"/>
<evidence type="ECO:0000313" key="3">
    <source>
        <dbReference type="EMBL" id="XDP46789.1"/>
    </source>
</evidence>
<dbReference type="RefSeq" id="WP_369047026.1">
    <property type="nucleotide sequence ID" value="NZ_CP163302.1"/>
</dbReference>
<comment type="similarity">
    <text evidence="1">Belongs to the YciI family.</text>
</comment>
<dbReference type="Pfam" id="PF03795">
    <property type="entry name" value="YCII"/>
    <property type="match status" value="1"/>
</dbReference>
<protein>
    <submittedName>
        <fullName evidence="3">YciI family protein</fullName>
    </submittedName>
</protein>
<dbReference type="PANTHER" id="PTHR37828">
    <property type="entry name" value="GSR2449 PROTEIN"/>
    <property type="match status" value="1"/>
</dbReference>
<dbReference type="InterPro" id="IPR011008">
    <property type="entry name" value="Dimeric_a/b-barrel"/>
</dbReference>
<dbReference type="EMBL" id="CP163302">
    <property type="protein sequence ID" value="XDP46789.1"/>
    <property type="molecule type" value="Genomic_DNA"/>
</dbReference>
<name>A0AB39L767_9MICC</name>
<accession>A0AB39L767</accession>
<proteinExistence type="inferred from homology"/>
<dbReference type="AlphaFoldDB" id="A0AB39L767"/>
<evidence type="ECO:0000259" key="2">
    <source>
        <dbReference type="Pfam" id="PF03795"/>
    </source>
</evidence>
<feature type="domain" description="YCII-related" evidence="2">
    <location>
        <begin position="15"/>
        <end position="88"/>
    </location>
</feature>
<organism evidence="3">
    <name type="scientific">Sinomonas puerhi</name>
    <dbReference type="NCBI Taxonomy" id="3238584"/>
    <lineage>
        <taxon>Bacteria</taxon>
        <taxon>Bacillati</taxon>
        <taxon>Actinomycetota</taxon>
        <taxon>Actinomycetes</taxon>
        <taxon>Micrococcales</taxon>
        <taxon>Micrococcaceae</taxon>
        <taxon>Sinomonas</taxon>
    </lineage>
</organism>
<reference evidence="3" key="1">
    <citation type="submission" date="2024-07" db="EMBL/GenBank/DDBJ databases">
        <authorList>
            <person name="fu j."/>
        </authorList>
    </citation>
    <scope>NUCLEOTIDE SEQUENCE</scope>
    <source>
        <strain evidence="3">P10A9</strain>
    </source>
</reference>
<sequence length="101" mass="10932">MTVFAVEYRYVSAPDEAVSRLDEVRPTHRAWLRERADSGDLLASGPIGDGARALLIFRAADRAALDALLAQDPFQKASLVAETNAPEWNPIIGRLADAATV</sequence>
<gene>
    <name evidence="3" type="ORF">AB5L97_07245</name>
</gene>
<dbReference type="InterPro" id="IPR005545">
    <property type="entry name" value="YCII"/>
</dbReference>
<evidence type="ECO:0000256" key="1">
    <source>
        <dbReference type="ARBA" id="ARBA00007689"/>
    </source>
</evidence>
<dbReference type="Gene3D" id="3.30.70.1060">
    <property type="entry name" value="Dimeric alpha+beta barrel"/>
    <property type="match status" value="1"/>
</dbReference>
<dbReference type="SUPFAM" id="SSF54909">
    <property type="entry name" value="Dimeric alpha+beta barrel"/>
    <property type="match status" value="1"/>
</dbReference>
<dbReference type="PANTHER" id="PTHR37828:SF1">
    <property type="entry name" value="YCII-RELATED DOMAIN-CONTAINING PROTEIN"/>
    <property type="match status" value="1"/>
</dbReference>